<protein>
    <recommendedName>
        <fullName evidence="4">Aldehyde dehydrogenase</fullName>
    </recommendedName>
</protein>
<evidence type="ECO:0000313" key="10">
    <source>
        <dbReference type="Proteomes" id="UP000018144"/>
    </source>
</evidence>
<dbReference type="FunFam" id="3.40.605.10:FF:000004">
    <property type="entry name" value="Aldehyde dehydrogenase"/>
    <property type="match status" value="1"/>
</dbReference>
<sequence>MSELPTYASTPVADIAGVHARLVETWESGRTIPLEYRKIALRKLYHAIKDNTENIVAALKADLNKPEKESLMIEVCWLEKDILDTLAQLDKWAKDEKAPTSIIYAGLKPRMKKGPMGTVLIIGAFNYPFQLTVVPLIGAIAAGCPAIVKPSEMCPVSAALLAHIIGQALEPDAYTVVNGGIPETTEVLAQKFDKIMYTGNGQVARIVSAAAAKNLTPVILELGGLNPVFITSKADAKLAGKRIGWGKVHNAGQICISPDYVMVDPSMEEAFVQSFTDAINEFYPNGTDDKENFGRIVNDRHFKRITGLLEKSKGEVKFGGKSDAAERWIEPTLVKIGGLDDALLSEEIFGPVLPYMIVEGGVQEMSSIVRKVGDCPLGLYAFTNDAKEQEYIVNTTRSGGISFNDTMFHAAIQSIPFGGIGESGTGCYRGKASFDAFTHLRPIIDQPGWMEGQLDVRYPPYTDAKYKKYRMTQFLPAVDFDSNGKIVTGMWYYWRRLVLLGAGTKRGGVVRHLLAALIGLCFWKWGKK</sequence>
<evidence type="ECO:0000256" key="2">
    <source>
        <dbReference type="ARBA" id="ARBA00022746"/>
    </source>
</evidence>
<keyword evidence="3 4" id="KW-0560">Oxidoreductase</keyword>
<dbReference type="OrthoDB" id="440325at2759"/>
<dbReference type="InterPro" id="IPR012394">
    <property type="entry name" value="Aldehyde_DH_NAD(P)"/>
</dbReference>
<dbReference type="GO" id="GO:0005737">
    <property type="term" value="C:cytoplasm"/>
    <property type="evidence" value="ECO:0007669"/>
    <property type="project" value="TreeGrafter"/>
</dbReference>
<gene>
    <name evidence="9" type="ORF">PCON_02174</name>
</gene>
<dbReference type="GO" id="GO:0004029">
    <property type="term" value="F:aldehyde dehydrogenase (NAD+) activity"/>
    <property type="evidence" value="ECO:0007669"/>
    <property type="project" value="TreeGrafter"/>
</dbReference>
<dbReference type="Gene3D" id="3.40.605.10">
    <property type="entry name" value="Aldehyde Dehydrogenase, Chain A, domain 1"/>
    <property type="match status" value="1"/>
</dbReference>
<dbReference type="Gene3D" id="3.40.309.10">
    <property type="entry name" value="Aldehyde Dehydrogenase, Chain A, domain 2"/>
    <property type="match status" value="1"/>
</dbReference>
<dbReference type="PANTHER" id="PTHR43570:SF11">
    <property type="entry name" value="ALDEHYDE DEHYDROGENASE"/>
    <property type="match status" value="1"/>
</dbReference>
<organism evidence="9 10">
    <name type="scientific">Pyronema omphalodes (strain CBS 100304)</name>
    <name type="common">Pyronema confluens</name>
    <dbReference type="NCBI Taxonomy" id="1076935"/>
    <lineage>
        <taxon>Eukaryota</taxon>
        <taxon>Fungi</taxon>
        <taxon>Dikarya</taxon>
        <taxon>Ascomycota</taxon>
        <taxon>Pezizomycotina</taxon>
        <taxon>Pezizomycetes</taxon>
        <taxon>Pezizales</taxon>
        <taxon>Pyronemataceae</taxon>
        <taxon>Pyronema</taxon>
    </lineage>
</organism>
<dbReference type="PROSITE" id="PS00687">
    <property type="entry name" value="ALDEHYDE_DEHYDR_GLU"/>
    <property type="match status" value="1"/>
</dbReference>
<dbReference type="InterPro" id="IPR016162">
    <property type="entry name" value="Ald_DH_N"/>
</dbReference>
<keyword evidence="2" id="KW-0125">Carotenoid biosynthesis</keyword>
<evidence type="ECO:0000256" key="7">
    <source>
        <dbReference type="RuleBase" id="RU003345"/>
    </source>
</evidence>
<dbReference type="PIRSF" id="PIRSF036492">
    <property type="entry name" value="ALDH"/>
    <property type="match status" value="1"/>
</dbReference>
<feature type="active site" evidence="5">
    <location>
        <position position="255"/>
    </location>
</feature>
<dbReference type="EMBL" id="HF936260">
    <property type="protein sequence ID" value="CCX33911.1"/>
    <property type="molecule type" value="Genomic_DNA"/>
</dbReference>
<dbReference type="Proteomes" id="UP000018144">
    <property type="component" value="Unassembled WGS sequence"/>
</dbReference>
<evidence type="ECO:0000256" key="4">
    <source>
        <dbReference type="PIRNR" id="PIRNR036492"/>
    </source>
</evidence>
<evidence type="ECO:0000256" key="3">
    <source>
        <dbReference type="ARBA" id="ARBA00023002"/>
    </source>
</evidence>
<feature type="active site" evidence="5 6">
    <location>
        <position position="221"/>
    </location>
</feature>
<dbReference type="GO" id="GO:0016117">
    <property type="term" value="P:carotenoid biosynthetic process"/>
    <property type="evidence" value="ECO:0007669"/>
    <property type="project" value="UniProtKB-KW"/>
</dbReference>
<dbReference type="InterPro" id="IPR015590">
    <property type="entry name" value="Aldehyde_DH_dom"/>
</dbReference>
<comment type="similarity">
    <text evidence="1 4 7">Belongs to the aldehyde dehydrogenase family.</text>
</comment>
<evidence type="ECO:0000256" key="6">
    <source>
        <dbReference type="PROSITE-ProRule" id="PRU10007"/>
    </source>
</evidence>
<evidence type="ECO:0000259" key="8">
    <source>
        <dbReference type="Pfam" id="PF00171"/>
    </source>
</evidence>
<evidence type="ECO:0000256" key="5">
    <source>
        <dbReference type="PIRSR" id="PIRSR036492-1"/>
    </source>
</evidence>
<dbReference type="STRING" id="1076935.U4LP35"/>
<evidence type="ECO:0000313" key="9">
    <source>
        <dbReference type="EMBL" id="CCX33911.1"/>
    </source>
</evidence>
<keyword evidence="10" id="KW-1185">Reference proteome</keyword>
<dbReference type="eggNOG" id="KOG2456">
    <property type="taxonomic scope" value="Eukaryota"/>
</dbReference>
<evidence type="ECO:0000256" key="1">
    <source>
        <dbReference type="ARBA" id="ARBA00009986"/>
    </source>
</evidence>
<dbReference type="CDD" id="cd07135">
    <property type="entry name" value="ALDH_F14-YMR110C"/>
    <property type="match status" value="1"/>
</dbReference>
<dbReference type="SUPFAM" id="SSF53720">
    <property type="entry name" value="ALDH-like"/>
    <property type="match status" value="1"/>
</dbReference>
<dbReference type="OMA" id="MKDQKVP"/>
<dbReference type="InterPro" id="IPR016163">
    <property type="entry name" value="Ald_DH_C"/>
</dbReference>
<feature type="domain" description="Aldehyde dehydrogenase" evidence="8">
    <location>
        <begin position="30"/>
        <end position="441"/>
    </location>
</feature>
<reference evidence="9 10" key="1">
    <citation type="journal article" date="2013" name="PLoS Genet.">
        <title>The genome and development-dependent transcriptomes of Pyronema confluens: a window into fungal evolution.</title>
        <authorList>
            <person name="Traeger S."/>
            <person name="Altegoer F."/>
            <person name="Freitag M."/>
            <person name="Gabaldon T."/>
            <person name="Kempken F."/>
            <person name="Kumar A."/>
            <person name="Marcet-Houben M."/>
            <person name="Poggeler S."/>
            <person name="Stajich J.E."/>
            <person name="Nowrousian M."/>
        </authorList>
    </citation>
    <scope>NUCLEOTIDE SEQUENCE [LARGE SCALE GENOMIC DNA]</scope>
    <source>
        <strain evidence="10">CBS 100304</strain>
        <tissue evidence="9">Vegetative mycelium</tissue>
    </source>
</reference>
<proteinExistence type="inferred from homology"/>
<dbReference type="InterPro" id="IPR029510">
    <property type="entry name" value="Ald_DH_CS_GLU"/>
</dbReference>
<dbReference type="Pfam" id="PF00171">
    <property type="entry name" value="Aldedh"/>
    <property type="match status" value="1"/>
</dbReference>
<accession>U4LP35</accession>
<dbReference type="AlphaFoldDB" id="U4LP35"/>
<name>U4LP35_PYROM</name>
<dbReference type="GO" id="GO:0006081">
    <property type="term" value="P:aldehyde metabolic process"/>
    <property type="evidence" value="ECO:0007669"/>
    <property type="project" value="InterPro"/>
</dbReference>
<dbReference type="PANTHER" id="PTHR43570">
    <property type="entry name" value="ALDEHYDE DEHYDROGENASE"/>
    <property type="match status" value="1"/>
</dbReference>
<dbReference type="InterPro" id="IPR016161">
    <property type="entry name" value="Ald_DH/histidinol_DH"/>
</dbReference>